<dbReference type="PANTHER" id="PTHR11699">
    <property type="entry name" value="ALDEHYDE DEHYDROGENASE-RELATED"/>
    <property type="match status" value="1"/>
</dbReference>
<dbReference type="GO" id="GO:0016620">
    <property type="term" value="F:oxidoreductase activity, acting on the aldehyde or oxo group of donors, NAD or NADP as acceptor"/>
    <property type="evidence" value="ECO:0007669"/>
    <property type="project" value="InterPro"/>
</dbReference>
<reference evidence="3" key="2">
    <citation type="submission" date="2020-09" db="EMBL/GenBank/DDBJ databases">
        <authorList>
            <person name="Sun Q."/>
            <person name="Ohkuma M."/>
        </authorList>
    </citation>
    <scope>NUCLEOTIDE SEQUENCE</scope>
    <source>
        <strain evidence="3">JCM 13064</strain>
    </source>
</reference>
<name>A0A917R2I6_9ACTN</name>
<keyword evidence="1" id="KW-0560">Oxidoreductase</keyword>
<dbReference type="AlphaFoldDB" id="A0A917R2I6"/>
<dbReference type="EMBL" id="BMNT01000014">
    <property type="protein sequence ID" value="GGK84698.1"/>
    <property type="molecule type" value="Genomic_DNA"/>
</dbReference>
<dbReference type="SUPFAM" id="SSF53720">
    <property type="entry name" value="ALDH-like"/>
    <property type="match status" value="1"/>
</dbReference>
<dbReference type="Gene3D" id="3.40.309.10">
    <property type="entry name" value="Aldehyde Dehydrogenase, Chain A, domain 2"/>
    <property type="match status" value="1"/>
</dbReference>
<dbReference type="InterPro" id="IPR016161">
    <property type="entry name" value="Ald_DH/histidinol_DH"/>
</dbReference>
<accession>A0A917R2I6</accession>
<proteinExistence type="predicted"/>
<dbReference type="InterPro" id="IPR016163">
    <property type="entry name" value="Ald_DH_C"/>
</dbReference>
<keyword evidence="4" id="KW-1185">Reference proteome</keyword>
<evidence type="ECO:0000313" key="4">
    <source>
        <dbReference type="Proteomes" id="UP000645217"/>
    </source>
</evidence>
<feature type="domain" description="Aldehyde dehydrogenase" evidence="2">
    <location>
        <begin position="12"/>
        <end position="451"/>
    </location>
</feature>
<dbReference type="InterPro" id="IPR016162">
    <property type="entry name" value="Ald_DH_N"/>
</dbReference>
<dbReference type="Gene3D" id="3.40.605.10">
    <property type="entry name" value="Aldehyde Dehydrogenase, Chain A, domain 1"/>
    <property type="match status" value="1"/>
</dbReference>
<gene>
    <name evidence="3" type="ORF">GCM10007964_28880</name>
</gene>
<dbReference type="InterPro" id="IPR016160">
    <property type="entry name" value="Ald_DH_CS_CYS"/>
</dbReference>
<protein>
    <submittedName>
        <fullName evidence="3">Aldehyde dehydrogenase</fullName>
    </submittedName>
</protein>
<dbReference type="PROSITE" id="PS00070">
    <property type="entry name" value="ALDEHYDE_DEHYDR_CYS"/>
    <property type="match status" value="1"/>
</dbReference>
<dbReference type="InterPro" id="IPR015590">
    <property type="entry name" value="Aldehyde_DH_dom"/>
</dbReference>
<organism evidence="3 4">
    <name type="scientific">Sphaerisporangium melleum</name>
    <dbReference type="NCBI Taxonomy" id="321316"/>
    <lineage>
        <taxon>Bacteria</taxon>
        <taxon>Bacillati</taxon>
        <taxon>Actinomycetota</taxon>
        <taxon>Actinomycetes</taxon>
        <taxon>Streptosporangiales</taxon>
        <taxon>Streptosporangiaceae</taxon>
        <taxon>Sphaerisporangium</taxon>
    </lineage>
</organism>
<evidence type="ECO:0000259" key="2">
    <source>
        <dbReference type="Pfam" id="PF00171"/>
    </source>
</evidence>
<sequence length="458" mass="46332">MLGEGFTMGVVESRSPQNPADVVASAPAAGGAGVAEAVRRAREAQRGWAGANAAERASALSSAAAAVAGAAGELAALAVREVGKPITEAKGEVARAAAILRYYSQQVFDPVGAVHEPSGSGLSYTRRRPHGVAGLITPWNFPLAIPLWKAAPALAFGNAVVLKPAPQALGCALRLAELLGLPEDVFQVVPGDAEEGVALIEAADVISFTGSAAVGRKVAVAAVGRGVPVQAEMGGQNPSVVLDDANLEAAAGQIAAAAFGYAGQKCTATKRVITVGNGAEVREALVAAIAKLGVGDPADPGTAVGPVIEREARDRVLAATAGGRVLAGGQALDRDGWFAAPTLVDGAEPGHVLAREEVFGPICLVQDAGSVEEAVALANGVPYGLASAVYTRDLDRALEVSSRLESGLVKVNTPTTGVDFYLPFGGEKDSSYGPREQGKAAQEFYTTTHTIAIAPAGN</sequence>
<evidence type="ECO:0000313" key="3">
    <source>
        <dbReference type="EMBL" id="GGK84698.1"/>
    </source>
</evidence>
<dbReference type="Proteomes" id="UP000645217">
    <property type="component" value="Unassembled WGS sequence"/>
</dbReference>
<dbReference type="Pfam" id="PF00171">
    <property type="entry name" value="Aldedh"/>
    <property type="match status" value="1"/>
</dbReference>
<reference evidence="3" key="1">
    <citation type="journal article" date="2014" name="Int. J. Syst. Evol. Microbiol.">
        <title>Complete genome sequence of Corynebacterium casei LMG S-19264T (=DSM 44701T), isolated from a smear-ripened cheese.</title>
        <authorList>
            <consortium name="US DOE Joint Genome Institute (JGI-PGF)"/>
            <person name="Walter F."/>
            <person name="Albersmeier A."/>
            <person name="Kalinowski J."/>
            <person name="Ruckert C."/>
        </authorList>
    </citation>
    <scope>NUCLEOTIDE SEQUENCE</scope>
    <source>
        <strain evidence="3">JCM 13064</strain>
    </source>
</reference>
<evidence type="ECO:0000256" key="1">
    <source>
        <dbReference type="ARBA" id="ARBA00023002"/>
    </source>
</evidence>
<comment type="caution">
    <text evidence="3">The sequence shown here is derived from an EMBL/GenBank/DDBJ whole genome shotgun (WGS) entry which is preliminary data.</text>
</comment>